<dbReference type="RefSeq" id="WP_014186442.1">
    <property type="nucleotide sequence ID" value="NC_016584.1"/>
</dbReference>
<reference evidence="4" key="1">
    <citation type="submission" date="2011-11" db="EMBL/GenBank/DDBJ databases">
        <title>Complete sequence of Desulfosporosinus orientis DSM 765.</title>
        <authorList>
            <person name="Lucas S."/>
            <person name="Han J."/>
            <person name="Lapidus A."/>
            <person name="Cheng J.-F."/>
            <person name="Goodwin L."/>
            <person name="Pitluck S."/>
            <person name="Peters L."/>
            <person name="Ovchinnikova G."/>
            <person name="Teshima H."/>
            <person name="Detter J.C."/>
            <person name="Han C."/>
            <person name="Tapia R."/>
            <person name="Land M."/>
            <person name="Hauser L."/>
            <person name="Kyrpides N."/>
            <person name="Ivanova N."/>
            <person name="Pagani I."/>
            <person name="Pester M."/>
            <person name="Spring S."/>
            <person name="Ollivier B."/>
            <person name="Rattei T."/>
            <person name="Klenk H.-P."/>
            <person name="Wagner M."/>
            <person name="Loy A."/>
            <person name="Woyke T."/>
        </authorList>
    </citation>
    <scope>NUCLEOTIDE SEQUENCE [LARGE SCALE GENOMIC DNA]</scope>
    <source>
        <strain evidence="4">ATCC 19365 / DSM 765 / NCIMB 8382 / VKM B-1628</strain>
    </source>
</reference>
<dbReference type="NCBIfam" id="NF004837">
    <property type="entry name" value="PRK06187.1"/>
    <property type="match status" value="1"/>
</dbReference>
<dbReference type="CDD" id="cd17631">
    <property type="entry name" value="FACL_FadD13-like"/>
    <property type="match status" value="1"/>
</dbReference>
<dbReference type="PANTHER" id="PTHR43767">
    <property type="entry name" value="LONG-CHAIN-FATTY-ACID--COA LIGASE"/>
    <property type="match status" value="1"/>
</dbReference>
<dbReference type="InterPro" id="IPR020845">
    <property type="entry name" value="AMP-binding_CS"/>
</dbReference>
<dbReference type="Gene3D" id="3.40.50.12780">
    <property type="entry name" value="N-terminal domain of ligase-like"/>
    <property type="match status" value="1"/>
</dbReference>
<dbReference type="SUPFAM" id="SSF56801">
    <property type="entry name" value="Acetyl-CoA synthetase-like"/>
    <property type="match status" value="1"/>
</dbReference>
<dbReference type="GO" id="GO:0016878">
    <property type="term" value="F:acid-thiol ligase activity"/>
    <property type="evidence" value="ECO:0007669"/>
    <property type="project" value="UniProtKB-ARBA"/>
</dbReference>
<sequence>MYPTIGKMFELTVDKYPERQALVYPAKGQSWSYREWDERVNKLGHALIASGIGKGDVVSVFLFNTSEFVTTLFAAAKIGAVFNPINFRLAASELAYILKDSGSKAVVFERATAEQVRVAKVQVPGLQLYLYVDETVPEFAQSFYDFFAEFPSERPDVEVKQDDWYIMMYTSGTTGQPKGVIHRHRDMVEQNMVMISDQKLTCHDRGLCAAPLNHSAELHCLFLPRVHIGACNVILHHFDPQQVLSAIEQNKISVMFGAPTMLNMLLQLNYQEFDLSSLRLIGYGGAAMAPAMVLKCHEAFGAELIQYYGMTELGPAVTVLYPNEQMAQAGAAGKALLNHEVRVVRVREGVPSEPDDVVKPGEVGEVIVKGPCMMVGYHNRPETTEKALYKGWYHSSDLAKIDEEGYIWITDRADDLIISGAENIYPREVEDVFYSHPDIVEVAVRGLPDNKWGKIVAAFVVPKRPGLTAEELNEFLLRSDKLAAFKRPRRYVFCPALPKTPSGKIQKFKLDELLPETEEAPPGATGG</sequence>
<dbReference type="InterPro" id="IPR050237">
    <property type="entry name" value="ATP-dep_AMP-bd_enzyme"/>
</dbReference>
<keyword evidence="3" id="KW-0436">Ligase</keyword>
<dbReference type="EMBL" id="CP003108">
    <property type="protein sequence ID" value="AET69635.1"/>
    <property type="molecule type" value="Genomic_DNA"/>
</dbReference>
<dbReference type="eggNOG" id="COG0318">
    <property type="taxonomic scope" value="Bacteria"/>
</dbReference>
<dbReference type="Gene3D" id="3.30.300.30">
    <property type="match status" value="1"/>
</dbReference>
<evidence type="ECO:0000259" key="1">
    <source>
        <dbReference type="Pfam" id="PF00501"/>
    </source>
</evidence>
<dbReference type="InterPro" id="IPR000873">
    <property type="entry name" value="AMP-dep_synth/lig_dom"/>
</dbReference>
<dbReference type="OrthoDB" id="9778383at2"/>
<keyword evidence="4" id="KW-1185">Reference proteome</keyword>
<dbReference type="Pfam" id="PF13193">
    <property type="entry name" value="AMP-binding_C"/>
    <property type="match status" value="1"/>
</dbReference>
<dbReference type="PROSITE" id="PS00455">
    <property type="entry name" value="AMP_BINDING"/>
    <property type="match status" value="1"/>
</dbReference>
<dbReference type="InterPro" id="IPR042099">
    <property type="entry name" value="ANL_N_sf"/>
</dbReference>
<dbReference type="AlphaFoldDB" id="G7WHS3"/>
<dbReference type="InterPro" id="IPR025110">
    <property type="entry name" value="AMP-bd_C"/>
</dbReference>
<evidence type="ECO:0000313" key="3">
    <source>
        <dbReference type="EMBL" id="AET69635.1"/>
    </source>
</evidence>
<evidence type="ECO:0000313" key="4">
    <source>
        <dbReference type="Proteomes" id="UP000006346"/>
    </source>
</evidence>
<dbReference type="Pfam" id="PF00501">
    <property type="entry name" value="AMP-binding"/>
    <property type="match status" value="1"/>
</dbReference>
<accession>G7WHS3</accession>
<feature type="domain" description="AMP-binding enzyme C-terminal" evidence="2">
    <location>
        <begin position="428"/>
        <end position="504"/>
    </location>
</feature>
<dbReference type="PANTHER" id="PTHR43767:SF1">
    <property type="entry name" value="NONRIBOSOMAL PEPTIDE SYNTHASE PES1 (EUROFUNG)-RELATED"/>
    <property type="match status" value="1"/>
</dbReference>
<dbReference type="STRING" id="768706.Desor_4199"/>
<name>G7WHS3_DESOD</name>
<dbReference type="PATRIC" id="fig|768706.3.peg.4258"/>
<organism evidence="3 4">
    <name type="scientific">Desulfosporosinus orientis (strain ATCC 19365 / DSM 765 / NCIMB 8382 / VKM B-1628 / Singapore I)</name>
    <name type="common">Desulfotomaculum orientis</name>
    <dbReference type="NCBI Taxonomy" id="768706"/>
    <lineage>
        <taxon>Bacteria</taxon>
        <taxon>Bacillati</taxon>
        <taxon>Bacillota</taxon>
        <taxon>Clostridia</taxon>
        <taxon>Eubacteriales</taxon>
        <taxon>Desulfitobacteriaceae</taxon>
        <taxon>Desulfosporosinus</taxon>
    </lineage>
</organism>
<dbReference type="KEGG" id="dor:Desor_4199"/>
<proteinExistence type="predicted"/>
<dbReference type="HOGENOM" id="CLU_000022_59_0_9"/>
<gene>
    <name evidence="3" type="ordered locus">Desor_4199</name>
</gene>
<evidence type="ECO:0000259" key="2">
    <source>
        <dbReference type="Pfam" id="PF13193"/>
    </source>
</evidence>
<dbReference type="Proteomes" id="UP000006346">
    <property type="component" value="Chromosome"/>
</dbReference>
<feature type="domain" description="AMP-dependent synthetase/ligase" evidence="1">
    <location>
        <begin position="9"/>
        <end position="378"/>
    </location>
</feature>
<reference evidence="3 4" key="2">
    <citation type="journal article" date="2012" name="J. Bacteriol.">
        <title>Complete genome sequences of Desulfosporosinus orientis DSM765T, Desulfosporosinus youngiae DSM17734T, Desulfosporosinus meridiei DSM13257T, and Desulfosporosinus acidiphilus DSM22704T.</title>
        <authorList>
            <person name="Pester M."/>
            <person name="Brambilla E."/>
            <person name="Alazard D."/>
            <person name="Rattei T."/>
            <person name="Weinmaier T."/>
            <person name="Han J."/>
            <person name="Lucas S."/>
            <person name="Lapidus A."/>
            <person name="Cheng J.F."/>
            <person name="Goodwin L."/>
            <person name="Pitluck S."/>
            <person name="Peters L."/>
            <person name="Ovchinnikova G."/>
            <person name="Teshima H."/>
            <person name="Detter J.C."/>
            <person name="Han C.S."/>
            <person name="Tapia R."/>
            <person name="Land M.L."/>
            <person name="Hauser L."/>
            <person name="Kyrpides N.C."/>
            <person name="Ivanova N.N."/>
            <person name="Pagani I."/>
            <person name="Huntmann M."/>
            <person name="Wei C.L."/>
            <person name="Davenport K.W."/>
            <person name="Daligault H."/>
            <person name="Chain P.S."/>
            <person name="Chen A."/>
            <person name="Mavromatis K."/>
            <person name="Markowitz V."/>
            <person name="Szeto E."/>
            <person name="Mikhailova N."/>
            <person name="Pati A."/>
            <person name="Wagner M."/>
            <person name="Woyke T."/>
            <person name="Ollivier B."/>
            <person name="Klenk H.P."/>
            <person name="Spring S."/>
            <person name="Loy A."/>
        </authorList>
    </citation>
    <scope>NUCLEOTIDE SEQUENCE [LARGE SCALE GENOMIC DNA]</scope>
    <source>
        <strain evidence="4">ATCC 19365 / DSM 765 / NCIMB 8382 / VKM B-1628</strain>
    </source>
</reference>
<dbReference type="InterPro" id="IPR045851">
    <property type="entry name" value="AMP-bd_C_sf"/>
</dbReference>
<protein>
    <submittedName>
        <fullName evidence="3">Acyl-CoA synthetase (AMP-forming)/AMP-acid ligase II</fullName>
    </submittedName>
</protein>